<proteinExistence type="predicted"/>
<gene>
    <name evidence="2" type="ORF">HZA66_23940</name>
</gene>
<evidence type="ECO:0000313" key="2">
    <source>
        <dbReference type="EMBL" id="MBI5132503.1"/>
    </source>
</evidence>
<evidence type="ECO:0000256" key="1">
    <source>
        <dbReference type="SAM" id="MobiDB-lite"/>
    </source>
</evidence>
<dbReference type="Proteomes" id="UP000782519">
    <property type="component" value="Unassembled WGS sequence"/>
</dbReference>
<sequence length="458" mass="50454">MPETGSPASANRSVRPVEIIAYLISPIHLIDALGAAKALHGDRPLRVSVWVHWPYAELAQVEQLLGVIATMSSRMPEVVSAQPITTEMLSGVMGRPDAAVAASELRARLGSESFDEIYYSHDVVGEFFWALAEAYPGARRICFGDGLGIVYQRKYHLEVSYPPVDENGEPLPPRLDDEPEPVPPPAVTQPPAAPVAKPSGIARLLNWFSGANAGDAETAAPVVVPEPPPAPFGTTAVKPHIAGLILPVDQSGRFLRGVELQTVPKSVVLDLIDQAAAGCTEFLAHTEAILADCGDRPKFLLITENNAEGECISFEREIEMYCSIVRERAPTGSAIILKSHPGETLPRNEALTAALENDYAVYRIDPRFKRYPIELAKRLLHQSQPICMSYPTLSLKYLYDIDVVQPMDDAFIERWFPKRFWPAYKNSLLLYDEPLKRLKDWDGRSLLWQGNEAEAIAG</sequence>
<dbReference type="EMBL" id="JACRJB010000067">
    <property type="protein sequence ID" value="MBI5132503.1"/>
    <property type="molecule type" value="Genomic_DNA"/>
</dbReference>
<dbReference type="AlphaFoldDB" id="A0A933W4V0"/>
<reference evidence="2" key="1">
    <citation type="submission" date="2020-07" db="EMBL/GenBank/DDBJ databases">
        <title>Huge and variable diversity of episymbiotic CPR bacteria and DPANN archaea in groundwater ecosystems.</title>
        <authorList>
            <person name="He C.Y."/>
            <person name="Keren R."/>
            <person name="Whittaker M."/>
            <person name="Farag I.F."/>
            <person name="Doudna J."/>
            <person name="Cate J.H.D."/>
            <person name="Banfield J.F."/>
        </authorList>
    </citation>
    <scope>NUCLEOTIDE SEQUENCE</scope>
    <source>
        <strain evidence="2">NC_groundwater_1818_Pr3_B-0.1um_66_35</strain>
    </source>
</reference>
<feature type="compositionally biased region" description="Pro residues" evidence="1">
    <location>
        <begin position="181"/>
        <end position="193"/>
    </location>
</feature>
<accession>A0A933W4V0</accession>
<organism evidence="2 3">
    <name type="scientific">Rhodopseudomonas palustris</name>
    <dbReference type="NCBI Taxonomy" id="1076"/>
    <lineage>
        <taxon>Bacteria</taxon>
        <taxon>Pseudomonadati</taxon>
        <taxon>Pseudomonadota</taxon>
        <taxon>Alphaproteobacteria</taxon>
        <taxon>Hyphomicrobiales</taxon>
        <taxon>Nitrobacteraceae</taxon>
        <taxon>Rhodopseudomonas</taxon>
    </lineage>
</organism>
<protein>
    <submittedName>
        <fullName evidence="2">Uncharacterized protein</fullName>
    </submittedName>
</protein>
<name>A0A933W4V0_RHOPL</name>
<feature type="region of interest" description="Disordered" evidence="1">
    <location>
        <begin position="163"/>
        <end position="194"/>
    </location>
</feature>
<comment type="caution">
    <text evidence="2">The sequence shown here is derived from an EMBL/GenBank/DDBJ whole genome shotgun (WGS) entry which is preliminary data.</text>
</comment>
<evidence type="ECO:0000313" key="3">
    <source>
        <dbReference type="Proteomes" id="UP000782519"/>
    </source>
</evidence>